<gene>
    <name evidence="1" type="ORF">H6G74_08915</name>
</gene>
<dbReference type="EMBL" id="JACJTB010000007">
    <property type="protein sequence ID" value="MBD2594448.1"/>
    <property type="molecule type" value="Genomic_DNA"/>
</dbReference>
<sequence>MDESCHSFDISNDDLCYFTKAIATKSVDPVGDRTNNSTYFKIAIAAQNGSCELAFFLSLFDLYF</sequence>
<reference evidence="1 2" key="1">
    <citation type="journal article" date="2020" name="ISME J.">
        <title>Comparative genomics reveals insights into cyanobacterial evolution and habitat adaptation.</title>
        <authorList>
            <person name="Chen M.Y."/>
            <person name="Teng W.K."/>
            <person name="Zhao L."/>
            <person name="Hu C.X."/>
            <person name="Zhou Y.K."/>
            <person name="Han B.P."/>
            <person name="Song L.R."/>
            <person name="Shu W.S."/>
        </authorList>
    </citation>
    <scope>NUCLEOTIDE SEQUENCE [LARGE SCALE GENOMIC DNA]</scope>
    <source>
        <strain evidence="1 2">FACHB-130</strain>
    </source>
</reference>
<accession>A0ABR8FW33</accession>
<dbReference type="RefSeq" id="WP_190967315.1">
    <property type="nucleotide sequence ID" value="NZ_JACJTB010000007.1"/>
</dbReference>
<proteinExistence type="predicted"/>
<protein>
    <submittedName>
        <fullName evidence="1">Uncharacterized protein</fullName>
    </submittedName>
</protein>
<name>A0ABR8FW33_9NOSO</name>
<comment type="caution">
    <text evidence="1">The sequence shown here is derived from an EMBL/GenBank/DDBJ whole genome shotgun (WGS) entry which is preliminary data.</text>
</comment>
<evidence type="ECO:0000313" key="1">
    <source>
        <dbReference type="EMBL" id="MBD2594448.1"/>
    </source>
</evidence>
<organism evidence="1 2">
    <name type="scientific">Nostoc spongiaeforme FACHB-130</name>
    <dbReference type="NCBI Taxonomy" id="1357510"/>
    <lineage>
        <taxon>Bacteria</taxon>
        <taxon>Bacillati</taxon>
        <taxon>Cyanobacteriota</taxon>
        <taxon>Cyanophyceae</taxon>
        <taxon>Nostocales</taxon>
        <taxon>Nostocaceae</taxon>
        <taxon>Nostoc</taxon>
    </lineage>
</organism>
<evidence type="ECO:0000313" key="2">
    <source>
        <dbReference type="Proteomes" id="UP000603457"/>
    </source>
</evidence>
<keyword evidence="2" id="KW-1185">Reference proteome</keyword>
<dbReference type="Proteomes" id="UP000603457">
    <property type="component" value="Unassembled WGS sequence"/>
</dbReference>